<evidence type="ECO:0000256" key="2">
    <source>
        <dbReference type="ARBA" id="ARBA00023008"/>
    </source>
</evidence>
<evidence type="ECO:0000313" key="4">
    <source>
        <dbReference type="EMBL" id="ARF13538.1"/>
    </source>
</evidence>
<dbReference type="SUPFAM" id="SSF52833">
    <property type="entry name" value="Thioredoxin-like"/>
    <property type="match status" value="1"/>
</dbReference>
<feature type="domain" description="Thioredoxin" evidence="3">
    <location>
        <begin position="25"/>
        <end position="189"/>
    </location>
</feature>
<evidence type="ECO:0000259" key="3">
    <source>
        <dbReference type="PROSITE" id="PS51352"/>
    </source>
</evidence>
<dbReference type="PANTHER" id="PTHR12151">
    <property type="entry name" value="ELECTRON TRANSPORT PROTIN SCO1/SENC FAMILY MEMBER"/>
    <property type="match status" value="1"/>
</dbReference>
<keyword evidence="5" id="KW-1185">Reference proteome</keyword>
<evidence type="ECO:0000256" key="1">
    <source>
        <dbReference type="ARBA" id="ARBA00010996"/>
    </source>
</evidence>
<accession>A0ABM6JUB7</accession>
<keyword evidence="2" id="KW-0186">Copper</keyword>
<dbReference type="EMBL" id="CP015108">
    <property type="protein sequence ID" value="ARF13538.1"/>
    <property type="molecule type" value="Genomic_DNA"/>
</dbReference>
<dbReference type="InterPro" id="IPR013766">
    <property type="entry name" value="Thioredoxin_domain"/>
</dbReference>
<dbReference type="InterPro" id="IPR036249">
    <property type="entry name" value="Thioredoxin-like_sf"/>
</dbReference>
<dbReference type="InterPro" id="IPR003782">
    <property type="entry name" value="SCO1/SenC"/>
</dbReference>
<dbReference type="PROSITE" id="PS51352">
    <property type="entry name" value="THIOREDOXIN_2"/>
    <property type="match status" value="1"/>
</dbReference>
<dbReference type="CDD" id="cd02968">
    <property type="entry name" value="SCO"/>
    <property type="match status" value="1"/>
</dbReference>
<dbReference type="Proteomes" id="UP000192486">
    <property type="component" value="Chromosome"/>
</dbReference>
<dbReference type="PANTHER" id="PTHR12151:SF25">
    <property type="entry name" value="LINALOOL DEHYDRATASE_ISOMERASE DOMAIN-CONTAINING PROTEIN"/>
    <property type="match status" value="1"/>
</dbReference>
<dbReference type="Pfam" id="PF02630">
    <property type="entry name" value="SCO1-SenC"/>
    <property type="match status" value="1"/>
</dbReference>
<protein>
    <submittedName>
        <fullName evidence="4">Cytochrome c oxidase assembly protein</fullName>
    </submittedName>
</protein>
<organism evidence="4 5">
    <name type="scientific">Sporosarcina ureae</name>
    <dbReference type="NCBI Taxonomy" id="1571"/>
    <lineage>
        <taxon>Bacteria</taxon>
        <taxon>Bacillati</taxon>
        <taxon>Bacillota</taxon>
        <taxon>Bacilli</taxon>
        <taxon>Bacillales</taxon>
        <taxon>Caryophanaceae</taxon>
        <taxon>Sporosarcina</taxon>
    </lineage>
</organism>
<gene>
    <name evidence="4" type="ORF">SporoS204_04805</name>
</gene>
<reference evidence="4 5" key="1">
    <citation type="submission" date="2016-04" db="EMBL/GenBank/DDBJ databases">
        <title>Comparative Genomics and Epigenetics of Sporosarcina ureae.</title>
        <authorList>
            <person name="Oliver A.S."/>
            <person name="Cooper K.K."/>
        </authorList>
    </citation>
    <scope>NUCLEOTIDE SEQUENCE [LARGE SCALE GENOMIC DNA]</scope>
    <source>
        <strain evidence="4 5">S204</strain>
    </source>
</reference>
<dbReference type="PROSITE" id="PS51257">
    <property type="entry name" value="PROKAR_LIPOPROTEIN"/>
    <property type="match status" value="1"/>
</dbReference>
<comment type="similarity">
    <text evidence="1">Belongs to the SCO1/2 family.</text>
</comment>
<dbReference type="RefSeq" id="WP_029054472.1">
    <property type="nucleotide sequence ID" value="NZ_CP015108.1"/>
</dbReference>
<evidence type="ECO:0000313" key="5">
    <source>
        <dbReference type="Proteomes" id="UP000192486"/>
    </source>
</evidence>
<dbReference type="Gene3D" id="3.40.30.10">
    <property type="entry name" value="Glutaredoxin"/>
    <property type="match status" value="1"/>
</dbReference>
<proteinExistence type="inferred from homology"/>
<sequence length="190" mass="21448">MKVKIAVILFTTILILSGCNKKIETNMSETIPDFEFTTQDNEPLGLKDLKGDWWIAYFSYTNCITVCPRTTANMVGVQERLKEEGLEPRIVSFGIDPENDTPDVLRNYAADFGADLSTMSFLTGYDFKTIQELSKNTFLSILESGALDQRAHSYYFYLVNPDGEIVKRYDGLTATENELLIEDVKTVLGK</sequence>
<name>A0ABM6JUB7_SPOUR</name>